<dbReference type="PANTHER" id="PTHR41930">
    <property type="entry name" value="UPF0200 PROTEIN MJ1399"/>
    <property type="match status" value="1"/>
</dbReference>
<evidence type="ECO:0000313" key="1">
    <source>
        <dbReference type="EMBL" id="ALI34675.1"/>
    </source>
</evidence>
<reference evidence="2" key="1">
    <citation type="submission" date="2015-10" db="EMBL/GenBank/DDBJ databases">
        <title>Niche specialization of a soil ammonia-oxidizing archaeon, Candidatus Nitrosocosmicus oleophilus.</title>
        <authorList>
            <person name="Jung M.-Y."/>
            <person name="Rhee S.-K."/>
        </authorList>
    </citation>
    <scope>NUCLEOTIDE SEQUENCE [LARGE SCALE GENOMIC DNA]</scope>
    <source>
        <strain evidence="2">MY3</strain>
    </source>
</reference>
<dbReference type="Gene3D" id="3.40.50.300">
    <property type="entry name" value="P-loop containing nucleotide triphosphate hydrolases"/>
    <property type="match status" value="1"/>
</dbReference>
<dbReference type="InterPro" id="IPR027417">
    <property type="entry name" value="P-loop_NTPase"/>
</dbReference>
<dbReference type="SUPFAM" id="SSF52540">
    <property type="entry name" value="P-loop containing nucleoside triphosphate hydrolases"/>
    <property type="match status" value="1"/>
</dbReference>
<dbReference type="Pfam" id="PF13238">
    <property type="entry name" value="AAA_18"/>
    <property type="match status" value="1"/>
</dbReference>
<dbReference type="AlphaFoldDB" id="A0A654LU00"/>
<protein>
    <recommendedName>
        <fullName evidence="3">Dephospho-CoA kinase</fullName>
    </recommendedName>
</protein>
<proteinExistence type="predicted"/>
<name>A0A654LU00_9ARCH</name>
<keyword evidence="2" id="KW-1185">Reference proteome</keyword>
<dbReference type="EMBL" id="CP012850">
    <property type="protein sequence ID" value="ALI34675.1"/>
    <property type="molecule type" value="Genomic_DNA"/>
</dbReference>
<sequence length="209" mass="23827">MIECSQIRSRLSVLNQFIICLTGMPGAGKSTVATFLQSKGFHLITMGDIIREKAVENNLPMDDKSLGDLMKNLRKHHGNEVVARLVMEKIKELENVSLIVVDGIRSYEEYIVLKNIGFVKLLAIHASSTIRYDHIKLRDRSDTPSNHEKFLQRDEREMSVGISKAIALADESISNNDLSLIELKNHVEVIIKKWSDEYDNWKQKSFLTT</sequence>
<evidence type="ECO:0000313" key="2">
    <source>
        <dbReference type="Proteomes" id="UP000058925"/>
    </source>
</evidence>
<evidence type="ECO:0008006" key="3">
    <source>
        <dbReference type="Google" id="ProtNLM"/>
    </source>
</evidence>
<dbReference type="Proteomes" id="UP000058925">
    <property type="component" value="Chromosome"/>
</dbReference>
<dbReference type="KEGG" id="taa:NMY3_00462"/>
<dbReference type="PANTHER" id="PTHR41930:SF1">
    <property type="entry name" value="DEPHOSPHO-COA KINASE"/>
    <property type="match status" value="1"/>
</dbReference>
<organism evidence="1 2">
    <name type="scientific">Candidatus Nitrosocosmicus oleophilus</name>
    <dbReference type="NCBI Taxonomy" id="1353260"/>
    <lineage>
        <taxon>Archaea</taxon>
        <taxon>Nitrososphaerota</taxon>
        <taxon>Nitrososphaeria</taxon>
        <taxon>Nitrososphaerales</taxon>
        <taxon>Nitrososphaeraceae</taxon>
        <taxon>Candidatus Nitrosocosmicus</taxon>
    </lineage>
</organism>
<accession>A0A654LU00</accession>
<gene>
    <name evidence="1" type="ORF">NMY3_00462</name>
</gene>